<dbReference type="EMBL" id="DF973950">
    <property type="protein sequence ID" value="GAU42970.1"/>
    <property type="molecule type" value="Genomic_DNA"/>
</dbReference>
<dbReference type="InterPro" id="IPR026960">
    <property type="entry name" value="RVT-Znf"/>
</dbReference>
<dbReference type="PANTHER" id="PTHR33710:SF64">
    <property type="entry name" value="ENDONUCLEASE_EXONUCLEASE_PHOSPHATASE DOMAIN-CONTAINING PROTEIN"/>
    <property type="match status" value="1"/>
</dbReference>
<keyword evidence="4" id="KW-1185">Reference proteome</keyword>
<dbReference type="AlphaFoldDB" id="A0A2Z6P1D0"/>
<evidence type="ECO:0008006" key="5">
    <source>
        <dbReference type="Google" id="ProtNLM"/>
    </source>
</evidence>
<sequence length="767" mass="88981">MFDMCMLQETKRESFAEFLIHNLWGHRDVEWVHKESRGLSGGLLSVWNKDFCSFRHSFTGDGFLGICVEWKDTLVYFVNIYFACSLAGKRKLWRDLIDFKLLNTPGEWCLGGDFNSITKVSKRSGSSNGSSNKERTEFAQFIDAMELVDIPVFGKKFTWSNSDNSAMSRLDRFLLSEGLIEKGGISNQWVGGRDISDHHPIWLECSNINWGPKPFKFNNFWLDHPDFIPFVKATWESMNIHGKKAFILKEKLKRLKEVLKTWNREVFGIMDLDIEKTVKDLNEVEEMIANGDCHPLFSNAKDLSKKFWEQLHNKESRRRSNRIVKLRKGNGWIQGVAEIKNEAQDHFSKHFSEEWHNRPFLNGINFNTLSVIDNCFLLDNFSEEEVRETVWSCDGNKSPGPDGYNINFLKACWSIVKDHVMVFLNEFHNNAHLPKVVTASFLTLVPKKDHPQDLFDYRPICLIGSLYKILAKLLANRLKKVLGKLISNCQSAFLPQRQILDGVVVLNEIIDLAKKRKDDALSWQWTEQLSATEEQQAIDLTNLLVGFSLQPGITDHWRWIPDTNGLYSVKSCYNTLLCSRQLVDLDQNVLNAINLLWKKEIPSKVLIFAWRLLLERLPTRTALHRRGIILNPQDLHCVFCSSYDEDSAHLFFHCSVLKRVWEEVFKWFGKSYQAEADGWNHFNIFGSLLKTKRFEKVRHLIWLATTWSIWKLRNNVVFNGVTLSSSSLVNDIKTISCLWLSGRYGHISSISFPDWCFDPMTCFQSIF</sequence>
<evidence type="ECO:0000313" key="4">
    <source>
        <dbReference type="Proteomes" id="UP000242715"/>
    </source>
</evidence>
<dbReference type="Gene3D" id="3.60.10.10">
    <property type="entry name" value="Endonuclease/exonuclease/phosphatase"/>
    <property type="match status" value="1"/>
</dbReference>
<dbReference type="PANTHER" id="PTHR33710">
    <property type="entry name" value="BNAC02G09200D PROTEIN"/>
    <property type="match status" value="1"/>
</dbReference>
<evidence type="ECO:0000313" key="3">
    <source>
        <dbReference type="EMBL" id="GAU42970.1"/>
    </source>
</evidence>
<dbReference type="InterPro" id="IPR036691">
    <property type="entry name" value="Endo/exonu/phosph_ase_sf"/>
</dbReference>
<gene>
    <name evidence="3" type="ORF">TSUD_188430</name>
</gene>
<organism evidence="3 4">
    <name type="scientific">Trifolium subterraneum</name>
    <name type="common">Subterranean clover</name>
    <dbReference type="NCBI Taxonomy" id="3900"/>
    <lineage>
        <taxon>Eukaryota</taxon>
        <taxon>Viridiplantae</taxon>
        <taxon>Streptophyta</taxon>
        <taxon>Embryophyta</taxon>
        <taxon>Tracheophyta</taxon>
        <taxon>Spermatophyta</taxon>
        <taxon>Magnoliopsida</taxon>
        <taxon>eudicotyledons</taxon>
        <taxon>Gunneridae</taxon>
        <taxon>Pentapetalae</taxon>
        <taxon>rosids</taxon>
        <taxon>fabids</taxon>
        <taxon>Fabales</taxon>
        <taxon>Fabaceae</taxon>
        <taxon>Papilionoideae</taxon>
        <taxon>50 kb inversion clade</taxon>
        <taxon>NPAAA clade</taxon>
        <taxon>Hologalegina</taxon>
        <taxon>IRL clade</taxon>
        <taxon>Trifolieae</taxon>
        <taxon>Trifolium</taxon>
    </lineage>
</organism>
<dbReference type="Pfam" id="PF03372">
    <property type="entry name" value="Exo_endo_phos"/>
    <property type="match status" value="1"/>
</dbReference>
<name>A0A2Z6P1D0_TRISU</name>
<evidence type="ECO:0000259" key="1">
    <source>
        <dbReference type="Pfam" id="PF03372"/>
    </source>
</evidence>
<dbReference type="Proteomes" id="UP000242715">
    <property type="component" value="Unassembled WGS sequence"/>
</dbReference>
<dbReference type="Pfam" id="PF13966">
    <property type="entry name" value="zf-RVT"/>
    <property type="match status" value="1"/>
</dbReference>
<dbReference type="GO" id="GO:0003824">
    <property type="term" value="F:catalytic activity"/>
    <property type="evidence" value="ECO:0007669"/>
    <property type="project" value="InterPro"/>
</dbReference>
<reference evidence="4" key="1">
    <citation type="journal article" date="2017" name="Front. Plant Sci.">
        <title>Climate Clever Clovers: New Paradigm to Reduce the Environmental Footprint of Ruminants by Breeding Low Methanogenic Forages Utilizing Haplotype Variation.</title>
        <authorList>
            <person name="Kaur P."/>
            <person name="Appels R."/>
            <person name="Bayer P.E."/>
            <person name="Keeble-Gagnere G."/>
            <person name="Wang J."/>
            <person name="Hirakawa H."/>
            <person name="Shirasawa K."/>
            <person name="Vercoe P."/>
            <person name="Stefanova K."/>
            <person name="Durmic Z."/>
            <person name="Nichols P."/>
            <person name="Revell C."/>
            <person name="Isobe S.N."/>
            <person name="Edwards D."/>
            <person name="Erskine W."/>
        </authorList>
    </citation>
    <scope>NUCLEOTIDE SEQUENCE [LARGE SCALE GENOMIC DNA]</scope>
    <source>
        <strain evidence="4">cv. Daliak</strain>
    </source>
</reference>
<dbReference type="OrthoDB" id="1431238at2759"/>
<dbReference type="InterPro" id="IPR005135">
    <property type="entry name" value="Endo/exonuclease/phosphatase"/>
</dbReference>
<feature type="domain" description="Reverse transcriptase zinc-binding" evidence="2">
    <location>
        <begin position="567"/>
        <end position="661"/>
    </location>
</feature>
<dbReference type="SUPFAM" id="SSF56219">
    <property type="entry name" value="DNase I-like"/>
    <property type="match status" value="1"/>
</dbReference>
<accession>A0A2Z6P1D0</accession>
<protein>
    <recommendedName>
        <fullName evidence="5">Reverse transcriptase domain-containing protein</fullName>
    </recommendedName>
</protein>
<evidence type="ECO:0000259" key="2">
    <source>
        <dbReference type="Pfam" id="PF13966"/>
    </source>
</evidence>
<feature type="domain" description="Endonuclease/exonuclease/phosphatase" evidence="1">
    <location>
        <begin position="3"/>
        <end position="198"/>
    </location>
</feature>
<proteinExistence type="predicted"/>